<evidence type="ECO:0000313" key="2">
    <source>
        <dbReference type="Proteomes" id="UP001516023"/>
    </source>
</evidence>
<protein>
    <submittedName>
        <fullName evidence="1">Uncharacterized protein</fullName>
    </submittedName>
</protein>
<accession>A0ABD3NZQ9</accession>
<dbReference type="EMBL" id="JABMIG020000329">
    <property type="protein sequence ID" value="KAL3781067.1"/>
    <property type="molecule type" value="Genomic_DNA"/>
</dbReference>
<reference evidence="1 2" key="1">
    <citation type="journal article" date="2020" name="G3 (Bethesda)">
        <title>Improved Reference Genome for Cyclotella cryptica CCMP332, a Model for Cell Wall Morphogenesis, Salinity Adaptation, and Lipid Production in Diatoms (Bacillariophyta).</title>
        <authorList>
            <person name="Roberts W.R."/>
            <person name="Downey K.M."/>
            <person name="Ruck E.C."/>
            <person name="Traller J.C."/>
            <person name="Alverson A.J."/>
        </authorList>
    </citation>
    <scope>NUCLEOTIDE SEQUENCE [LARGE SCALE GENOMIC DNA]</scope>
    <source>
        <strain evidence="1 2">CCMP332</strain>
    </source>
</reference>
<keyword evidence="2" id="KW-1185">Reference proteome</keyword>
<dbReference type="Proteomes" id="UP001516023">
    <property type="component" value="Unassembled WGS sequence"/>
</dbReference>
<feature type="non-terminal residue" evidence="1">
    <location>
        <position position="1"/>
    </location>
</feature>
<gene>
    <name evidence="1" type="ORF">HJC23_012829</name>
</gene>
<dbReference type="Gene3D" id="3.30.450.60">
    <property type="match status" value="1"/>
</dbReference>
<name>A0ABD3NZQ9_9STRA</name>
<sequence>SIKIGGIAARPDAAEVVTVFGKTAVFCGGSAPGQGGGSVRVVHVGPTGESKLVLAHSAEGMYDALSQLDEVRFAVGSNCFGRIAALKAAAQGGGFFVSDSQPELTGVGLPLRAVGGSTYRNMILDNLELVVLLINEHCDGGIILETDGHKLASSVLLTDEQEATRAEEQAQSKGGKGGLHRVFLWNGWGHDHCTSIEAGERASSVQFE</sequence>
<proteinExistence type="predicted"/>
<evidence type="ECO:0000313" key="1">
    <source>
        <dbReference type="EMBL" id="KAL3781067.1"/>
    </source>
</evidence>
<dbReference type="AlphaFoldDB" id="A0ABD3NZQ9"/>
<organism evidence="1 2">
    <name type="scientific">Cyclotella cryptica</name>
    <dbReference type="NCBI Taxonomy" id="29204"/>
    <lineage>
        <taxon>Eukaryota</taxon>
        <taxon>Sar</taxon>
        <taxon>Stramenopiles</taxon>
        <taxon>Ochrophyta</taxon>
        <taxon>Bacillariophyta</taxon>
        <taxon>Coscinodiscophyceae</taxon>
        <taxon>Thalassiosirophycidae</taxon>
        <taxon>Stephanodiscales</taxon>
        <taxon>Stephanodiscaceae</taxon>
        <taxon>Cyclotella</taxon>
    </lineage>
</organism>
<comment type="caution">
    <text evidence="1">The sequence shown here is derived from an EMBL/GenBank/DDBJ whole genome shotgun (WGS) entry which is preliminary data.</text>
</comment>